<proteinExistence type="inferred from homology"/>
<dbReference type="GO" id="GO:0005737">
    <property type="term" value="C:cytoplasm"/>
    <property type="evidence" value="ECO:0007669"/>
    <property type="project" value="UniProtKB-UniRule"/>
</dbReference>
<comment type="function">
    <text evidence="7">May participate in a complex which severs microtubules in an ATP-dependent manner. Microtubule severing may promote rapid reorganization of cellular microtubule arrays.</text>
</comment>
<dbReference type="Proteomes" id="UP001179952">
    <property type="component" value="Unassembled WGS sequence"/>
</dbReference>
<evidence type="ECO:0000313" key="11">
    <source>
        <dbReference type="Proteomes" id="UP001179952"/>
    </source>
</evidence>
<gene>
    <name evidence="10" type="ORF">QJS04_geneDACA022532</name>
</gene>
<dbReference type="GO" id="GO:0008352">
    <property type="term" value="C:katanin complex"/>
    <property type="evidence" value="ECO:0007669"/>
    <property type="project" value="InterPro"/>
</dbReference>
<dbReference type="SMART" id="SM00320">
    <property type="entry name" value="WD40"/>
    <property type="match status" value="6"/>
</dbReference>
<dbReference type="HAMAP" id="MF_03022">
    <property type="entry name" value="Katanin_p80_B1"/>
    <property type="match status" value="1"/>
</dbReference>
<feature type="domain" description="Katanin p80 subunit C-terminal" evidence="9">
    <location>
        <begin position="395"/>
        <end position="566"/>
    </location>
</feature>
<keyword evidence="6 7" id="KW-0206">Cytoskeleton</keyword>
<dbReference type="Pfam" id="PF13925">
    <property type="entry name" value="Katanin_con80"/>
    <property type="match status" value="1"/>
</dbReference>
<dbReference type="InterPro" id="IPR015943">
    <property type="entry name" value="WD40/YVTN_repeat-like_dom_sf"/>
</dbReference>
<dbReference type="CDD" id="cd00200">
    <property type="entry name" value="WD40"/>
    <property type="match status" value="1"/>
</dbReference>
<feature type="repeat" description="WD" evidence="8">
    <location>
        <begin position="141"/>
        <end position="182"/>
    </location>
</feature>
<feature type="repeat" description="WD" evidence="8">
    <location>
        <begin position="189"/>
        <end position="223"/>
    </location>
</feature>
<accession>A0AAV9A8R2</accession>
<name>A0AAV9A8R2_ACOGR</name>
<dbReference type="PROSITE" id="PS00678">
    <property type="entry name" value="WD_REPEATS_1"/>
    <property type="match status" value="2"/>
</dbReference>
<feature type="repeat" description="WD" evidence="8">
    <location>
        <begin position="99"/>
        <end position="140"/>
    </location>
</feature>
<dbReference type="EMBL" id="JAUJYN010000011">
    <property type="protein sequence ID" value="KAK1260627.1"/>
    <property type="molecule type" value="Genomic_DNA"/>
</dbReference>
<keyword evidence="4 7" id="KW-0493">Microtubule</keyword>
<dbReference type="InterPro" id="IPR020472">
    <property type="entry name" value="WD40_PAC1"/>
</dbReference>
<evidence type="ECO:0000256" key="4">
    <source>
        <dbReference type="ARBA" id="ARBA00022701"/>
    </source>
</evidence>
<comment type="similarity">
    <text evidence="7">Belongs to the WD repeat KATNB1 family.</text>
</comment>
<keyword evidence="11" id="KW-1185">Reference proteome</keyword>
<dbReference type="GO" id="GO:0051013">
    <property type="term" value="P:microtubule severing"/>
    <property type="evidence" value="ECO:0007669"/>
    <property type="project" value="UniProtKB-UniRule"/>
</dbReference>
<dbReference type="InterPro" id="IPR026962">
    <property type="entry name" value="KTNB1"/>
</dbReference>
<evidence type="ECO:0000256" key="2">
    <source>
        <dbReference type="ARBA" id="ARBA00022490"/>
    </source>
</evidence>
<dbReference type="InterPro" id="IPR028021">
    <property type="entry name" value="Katanin_C-terminal"/>
</dbReference>
<evidence type="ECO:0000256" key="7">
    <source>
        <dbReference type="HAMAP-Rule" id="MF_03022"/>
    </source>
</evidence>
<evidence type="ECO:0000313" key="10">
    <source>
        <dbReference type="EMBL" id="KAK1260627.1"/>
    </source>
</evidence>
<dbReference type="AlphaFoldDB" id="A0AAV9A8R2"/>
<comment type="caution">
    <text evidence="10">The sequence shown here is derived from an EMBL/GenBank/DDBJ whole genome shotgun (WGS) entry which is preliminary data.</text>
</comment>
<dbReference type="GO" id="GO:0005874">
    <property type="term" value="C:microtubule"/>
    <property type="evidence" value="ECO:0007669"/>
    <property type="project" value="UniProtKB-KW"/>
</dbReference>
<dbReference type="Gene3D" id="2.130.10.10">
    <property type="entry name" value="YVTN repeat-like/Quinoprotein amine dehydrogenase"/>
    <property type="match status" value="3"/>
</dbReference>
<dbReference type="InterPro" id="IPR001680">
    <property type="entry name" value="WD40_rpt"/>
</dbReference>
<evidence type="ECO:0000256" key="6">
    <source>
        <dbReference type="ARBA" id="ARBA00023212"/>
    </source>
</evidence>
<sequence>MSFSLTCWIIEEFVAHASSNVNCLSIGKKSRRVFVTGGDDRKVNLWAVGRTTPLLCLSGHTSSVKSVTYDSEEVLVVAGASSGTIKLWDLEQSKNVRTLTGHRAKCSSVEFHPFGEFFASGSSDTDLKIWDIRKKACIHTYNGHSRGITTIRFTPDGRWVVSCGEDNVVKVWDLTAGRLLHDFKSHGVVQCIDFHPHEFLMATGSADRVVQFWDLETFELIGSSGSEASGVRSVSFHPDGRTLFCGLDESLKVFSWEPIRCHDAVDMGWSHLGDLCIHEGQLLGCSYHQSRVAIWIADISLIGPYASGIIPRSNNNMDPESNNGENVAVVQGRTRSLVESWERRERCKSSEAVAFSSPNNTILESVNMPSTVRGCLQTSERSGTDSEHGIEIVMQNHESFLSVLNSRFTKLQVTGCLVGYMLLYLENNCKIIKYEMQVQVDLISILMEKIDTISLDVFTCLLPLLRGLLDSNIERHINVSLEMLLKLVKIFGPVISSTTSASSVVGVDLQAERRYLFFFYLADASYTRFRWLYFFFNRLNLNVRRALCNQCFSQLQNIKKILQSLIR</sequence>
<keyword evidence="3 8" id="KW-0853">WD repeat</keyword>
<reference evidence="10" key="2">
    <citation type="submission" date="2023-06" db="EMBL/GenBank/DDBJ databases">
        <authorList>
            <person name="Ma L."/>
            <person name="Liu K.-W."/>
            <person name="Li Z."/>
            <person name="Hsiao Y.-Y."/>
            <person name="Qi Y."/>
            <person name="Fu T."/>
            <person name="Tang G."/>
            <person name="Zhang D."/>
            <person name="Sun W.-H."/>
            <person name="Liu D.-K."/>
            <person name="Li Y."/>
            <person name="Chen G.-Z."/>
            <person name="Liu X.-D."/>
            <person name="Liao X.-Y."/>
            <person name="Jiang Y.-T."/>
            <person name="Yu X."/>
            <person name="Hao Y."/>
            <person name="Huang J."/>
            <person name="Zhao X.-W."/>
            <person name="Ke S."/>
            <person name="Chen Y.-Y."/>
            <person name="Wu W.-L."/>
            <person name="Hsu J.-L."/>
            <person name="Lin Y.-F."/>
            <person name="Huang M.-D."/>
            <person name="Li C.-Y."/>
            <person name="Huang L."/>
            <person name="Wang Z.-W."/>
            <person name="Zhao X."/>
            <person name="Zhong W.-Y."/>
            <person name="Peng D.-H."/>
            <person name="Ahmad S."/>
            <person name="Lan S."/>
            <person name="Zhang J.-S."/>
            <person name="Tsai W.-C."/>
            <person name="Van De Peer Y."/>
            <person name="Liu Z.-J."/>
        </authorList>
    </citation>
    <scope>NUCLEOTIDE SEQUENCE</scope>
    <source>
        <strain evidence="10">SCP</strain>
        <tissue evidence="10">Leaves</tissue>
    </source>
</reference>
<comment type="subcellular location">
    <subcellularLocation>
        <location evidence="1 7">Cytoplasm</location>
        <location evidence="1 7">Cytoskeleton</location>
    </subcellularLocation>
</comment>
<dbReference type="PANTHER" id="PTHR19845">
    <property type="entry name" value="KATANIN P80 SUBUNIT"/>
    <property type="match status" value="1"/>
</dbReference>
<dbReference type="PROSITE" id="PS50082">
    <property type="entry name" value="WD_REPEATS_2"/>
    <property type="match status" value="4"/>
</dbReference>
<keyword evidence="2 7" id="KW-0963">Cytoplasm</keyword>
<dbReference type="GO" id="GO:0008017">
    <property type="term" value="F:microtubule binding"/>
    <property type="evidence" value="ECO:0007669"/>
    <property type="project" value="UniProtKB-UniRule"/>
</dbReference>
<dbReference type="PRINTS" id="PR00320">
    <property type="entry name" value="GPROTEINBRPT"/>
</dbReference>
<dbReference type="Pfam" id="PF00400">
    <property type="entry name" value="WD40"/>
    <property type="match status" value="6"/>
</dbReference>
<protein>
    <recommendedName>
        <fullName evidence="7">Katanin p80 WD40 repeat-containing subunit B1 homolog</fullName>
    </recommendedName>
</protein>
<dbReference type="PANTHER" id="PTHR19845:SF17">
    <property type="entry name" value="KATANIN P80 WD40 REPEAT-CONTAINING SUBUNIT B1 HOMOLOG"/>
    <property type="match status" value="1"/>
</dbReference>
<evidence type="ECO:0000259" key="9">
    <source>
        <dbReference type="Pfam" id="PF13925"/>
    </source>
</evidence>
<dbReference type="FunFam" id="2.130.10.10:FF:000462">
    <property type="entry name" value="Katanin p80 WD40 repeat-containing subunit B1"/>
    <property type="match status" value="1"/>
</dbReference>
<dbReference type="SUPFAM" id="SSF50978">
    <property type="entry name" value="WD40 repeat-like"/>
    <property type="match status" value="1"/>
</dbReference>
<evidence type="ECO:0000256" key="3">
    <source>
        <dbReference type="ARBA" id="ARBA00022574"/>
    </source>
</evidence>
<reference evidence="10" key="1">
    <citation type="journal article" date="2023" name="Nat. Commun.">
        <title>Diploid and tetraploid genomes of Acorus and the evolution of monocots.</title>
        <authorList>
            <person name="Ma L."/>
            <person name="Liu K.W."/>
            <person name="Li Z."/>
            <person name="Hsiao Y.Y."/>
            <person name="Qi Y."/>
            <person name="Fu T."/>
            <person name="Tang G.D."/>
            <person name="Zhang D."/>
            <person name="Sun W.H."/>
            <person name="Liu D.K."/>
            <person name="Li Y."/>
            <person name="Chen G.Z."/>
            <person name="Liu X.D."/>
            <person name="Liao X.Y."/>
            <person name="Jiang Y.T."/>
            <person name="Yu X."/>
            <person name="Hao Y."/>
            <person name="Huang J."/>
            <person name="Zhao X.W."/>
            <person name="Ke S."/>
            <person name="Chen Y.Y."/>
            <person name="Wu W.L."/>
            <person name="Hsu J.L."/>
            <person name="Lin Y.F."/>
            <person name="Huang M.D."/>
            <person name="Li C.Y."/>
            <person name="Huang L."/>
            <person name="Wang Z.W."/>
            <person name="Zhao X."/>
            <person name="Zhong W.Y."/>
            <person name="Peng D.H."/>
            <person name="Ahmad S."/>
            <person name="Lan S."/>
            <person name="Zhang J.S."/>
            <person name="Tsai W.C."/>
            <person name="Van de Peer Y."/>
            <person name="Liu Z.J."/>
        </authorList>
    </citation>
    <scope>NUCLEOTIDE SEQUENCE</scope>
    <source>
        <strain evidence="10">SCP</strain>
    </source>
</reference>
<organism evidence="10 11">
    <name type="scientific">Acorus gramineus</name>
    <name type="common">Dwarf sweet flag</name>
    <dbReference type="NCBI Taxonomy" id="55184"/>
    <lineage>
        <taxon>Eukaryota</taxon>
        <taxon>Viridiplantae</taxon>
        <taxon>Streptophyta</taxon>
        <taxon>Embryophyta</taxon>
        <taxon>Tracheophyta</taxon>
        <taxon>Spermatophyta</taxon>
        <taxon>Magnoliopsida</taxon>
        <taxon>Liliopsida</taxon>
        <taxon>Acoraceae</taxon>
        <taxon>Acorus</taxon>
    </lineage>
</organism>
<dbReference type="PROSITE" id="PS50294">
    <property type="entry name" value="WD_REPEATS_REGION"/>
    <property type="match status" value="3"/>
</dbReference>
<evidence type="ECO:0000256" key="5">
    <source>
        <dbReference type="ARBA" id="ARBA00022737"/>
    </source>
</evidence>
<dbReference type="InterPro" id="IPR019775">
    <property type="entry name" value="WD40_repeat_CS"/>
</dbReference>
<evidence type="ECO:0000256" key="8">
    <source>
        <dbReference type="PROSITE-ProRule" id="PRU00221"/>
    </source>
</evidence>
<feature type="repeat" description="WD" evidence="8">
    <location>
        <begin position="57"/>
        <end position="98"/>
    </location>
</feature>
<keyword evidence="5" id="KW-0677">Repeat</keyword>
<evidence type="ECO:0000256" key="1">
    <source>
        <dbReference type="ARBA" id="ARBA00004245"/>
    </source>
</evidence>
<dbReference type="InterPro" id="IPR036322">
    <property type="entry name" value="WD40_repeat_dom_sf"/>
</dbReference>
<dbReference type="GO" id="GO:0007019">
    <property type="term" value="P:microtubule depolymerization"/>
    <property type="evidence" value="ECO:0007669"/>
    <property type="project" value="TreeGrafter"/>
</dbReference>